<dbReference type="Pfam" id="PF00535">
    <property type="entry name" value="Glycos_transf_2"/>
    <property type="match status" value="1"/>
</dbReference>
<dbReference type="InterPro" id="IPR050256">
    <property type="entry name" value="Glycosyltransferase_2"/>
</dbReference>
<evidence type="ECO:0000259" key="2">
    <source>
        <dbReference type="Pfam" id="PF00535"/>
    </source>
</evidence>
<dbReference type="GeneID" id="76198526"/>
<keyword evidence="1" id="KW-0812">Transmembrane</keyword>
<dbReference type="EMBL" id="JBHTAX010000001">
    <property type="protein sequence ID" value="MFC7188959.1"/>
    <property type="molecule type" value="Genomic_DNA"/>
</dbReference>
<dbReference type="CDD" id="cd04179">
    <property type="entry name" value="DPM_DPG-synthase_like"/>
    <property type="match status" value="1"/>
</dbReference>
<name>A0ABD5YLT3_9EURY</name>
<keyword evidence="1" id="KW-0472">Membrane</keyword>
<dbReference type="PANTHER" id="PTHR48090">
    <property type="entry name" value="UNDECAPRENYL-PHOSPHATE 4-DEOXY-4-FORMAMIDO-L-ARABINOSE TRANSFERASE-RELATED"/>
    <property type="match status" value="1"/>
</dbReference>
<dbReference type="Pfam" id="PF10066">
    <property type="entry name" value="DUF2304"/>
    <property type="match status" value="1"/>
</dbReference>
<dbReference type="Gene3D" id="3.90.550.10">
    <property type="entry name" value="Spore Coat Polysaccharide Biosynthesis Protein SpsA, Chain A"/>
    <property type="match status" value="1"/>
</dbReference>
<dbReference type="InterPro" id="IPR001173">
    <property type="entry name" value="Glyco_trans_2-like"/>
</dbReference>
<feature type="transmembrane region" description="Helical" evidence="1">
    <location>
        <begin position="29"/>
        <end position="45"/>
    </location>
</feature>
<gene>
    <name evidence="3" type="ORF">ACFQL7_03265</name>
</gene>
<evidence type="ECO:0000256" key="1">
    <source>
        <dbReference type="SAM" id="Phobius"/>
    </source>
</evidence>
<reference evidence="3 4" key="1">
    <citation type="journal article" date="2019" name="Int. J. Syst. Evol. Microbiol.">
        <title>The Global Catalogue of Microorganisms (GCM) 10K type strain sequencing project: providing services to taxonomists for standard genome sequencing and annotation.</title>
        <authorList>
            <consortium name="The Broad Institute Genomics Platform"/>
            <consortium name="The Broad Institute Genome Sequencing Center for Infectious Disease"/>
            <person name="Wu L."/>
            <person name="Ma J."/>
        </authorList>
    </citation>
    <scope>NUCLEOTIDE SEQUENCE [LARGE SCALE GENOMIC DNA]</scope>
    <source>
        <strain evidence="3 4">RDMS1</strain>
    </source>
</reference>
<feature type="domain" description="Glycosyltransferase 2-like" evidence="2">
    <location>
        <begin position="143"/>
        <end position="304"/>
    </location>
</feature>
<protein>
    <submittedName>
        <fullName evidence="3">DUF2304 family protein</fullName>
    </submittedName>
</protein>
<dbReference type="Proteomes" id="UP001596417">
    <property type="component" value="Unassembled WGS sequence"/>
</dbReference>
<organism evidence="3 4">
    <name type="scientific">Halocatena marina</name>
    <dbReference type="NCBI Taxonomy" id="2934937"/>
    <lineage>
        <taxon>Archaea</taxon>
        <taxon>Methanobacteriati</taxon>
        <taxon>Methanobacteriota</taxon>
        <taxon>Stenosarchaea group</taxon>
        <taxon>Halobacteria</taxon>
        <taxon>Halobacteriales</taxon>
        <taxon>Natronomonadaceae</taxon>
        <taxon>Halocatena</taxon>
    </lineage>
</organism>
<dbReference type="SUPFAM" id="SSF53448">
    <property type="entry name" value="Nucleotide-diphospho-sugar transferases"/>
    <property type="match status" value="1"/>
</dbReference>
<sequence length="365" mass="39379">MISPPESIINIPLLDPAALAGSGLDSPELTGLLILLAIGIALWGFERYRTKFSKGEFIVALLLSAGVFVIGVFPDVFDLLGSALKIDRRPLTISLVVNIAMVFLLLHLLARTRANQLSMAELTRNLAIEQASDVDEENEPTVCIVIPAYNEAESIKGVVDALPDSIHGHTLMPLVVSDGSTDSTVARIEPTEAMVVNHPINQGQGGAIRTGFAIAQQNDADIVVTMDADGQHPADQLDDLLEPIVNDEADYVIGSRYTGVDESQNGVARQTGIRVFTVLINAMTKAGITDCTNGFRAIRCSMLGDMTLSEERFSAPELLIEARKNGLRITEVPITIAQREAGQTKKPKLGYALGLTRTILVTWIR</sequence>
<keyword evidence="1" id="KW-1133">Transmembrane helix</keyword>
<keyword evidence="4" id="KW-1185">Reference proteome</keyword>
<dbReference type="InterPro" id="IPR019277">
    <property type="entry name" value="DUF2304"/>
</dbReference>
<proteinExistence type="predicted"/>
<dbReference type="PANTHER" id="PTHR48090:SF7">
    <property type="entry name" value="RFBJ PROTEIN"/>
    <property type="match status" value="1"/>
</dbReference>
<dbReference type="RefSeq" id="WP_248904690.1">
    <property type="nucleotide sequence ID" value="NZ_CP109979.1"/>
</dbReference>
<evidence type="ECO:0000313" key="3">
    <source>
        <dbReference type="EMBL" id="MFC7188959.1"/>
    </source>
</evidence>
<comment type="caution">
    <text evidence="3">The sequence shown here is derived from an EMBL/GenBank/DDBJ whole genome shotgun (WGS) entry which is preliminary data.</text>
</comment>
<feature type="transmembrane region" description="Helical" evidence="1">
    <location>
        <begin position="57"/>
        <end position="77"/>
    </location>
</feature>
<evidence type="ECO:0000313" key="4">
    <source>
        <dbReference type="Proteomes" id="UP001596417"/>
    </source>
</evidence>
<accession>A0ABD5YLT3</accession>
<dbReference type="AlphaFoldDB" id="A0ABD5YLT3"/>
<feature type="transmembrane region" description="Helical" evidence="1">
    <location>
        <begin position="89"/>
        <end position="110"/>
    </location>
</feature>
<dbReference type="InterPro" id="IPR029044">
    <property type="entry name" value="Nucleotide-diphossugar_trans"/>
</dbReference>